<keyword evidence="8" id="KW-0106">Calcium</keyword>
<dbReference type="PANTHER" id="PTHR12294">
    <property type="entry name" value="EF HAND DOMAIN FAMILY A1,A2-RELATED"/>
    <property type="match status" value="1"/>
</dbReference>
<evidence type="ECO:0000256" key="8">
    <source>
        <dbReference type="ARBA" id="ARBA00022837"/>
    </source>
</evidence>
<reference evidence="15" key="1">
    <citation type="submission" date="2023-03" db="EMBL/GenBank/DDBJ databases">
        <authorList>
            <person name="Steffen K."/>
            <person name="Cardenas P."/>
        </authorList>
    </citation>
    <scope>NUCLEOTIDE SEQUENCE</scope>
</reference>
<accession>A0AA35SQZ7</accession>
<dbReference type="GO" id="GO:0005509">
    <property type="term" value="F:calcium ion binding"/>
    <property type="evidence" value="ECO:0007669"/>
    <property type="project" value="InterPro"/>
</dbReference>
<name>A0AA35SQZ7_GEOBA</name>
<proteinExistence type="inferred from homology"/>
<evidence type="ECO:0000256" key="3">
    <source>
        <dbReference type="ARBA" id="ARBA00022448"/>
    </source>
</evidence>
<evidence type="ECO:0000256" key="5">
    <source>
        <dbReference type="ARBA" id="ARBA00022723"/>
    </source>
</evidence>
<evidence type="ECO:0000256" key="1">
    <source>
        <dbReference type="ARBA" id="ARBA00004273"/>
    </source>
</evidence>
<dbReference type="Pfam" id="PF13202">
    <property type="entry name" value="EF-hand_5"/>
    <property type="match status" value="1"/>
</dbReference>
<dbReference type="SUPFAM" id="SSF47473">
    <property type="entry name" value="EF-hand"/>
    <property type="match status" value="1"/>
</dbReference>
<dbReference type="Pfam" id="PF13833">
    <property type="entry name" value="EF-hand_8"/>
    <property type="match status" value="1"/>
</dbReference>
<keyword evidence="12" id="KW-0472">Membrane</keyword>
<evidence type="ECO:0000256" key="6">
    <source>
        <dbReference type="ARBA" id="ARBA00022737"/>
    </source>
</evidence>
<keyword evidence="6" id="KW-0677">Repeat</keyword>
<gene>
    <name evidence="15" type="ORF">GBAR_LOCUS18981</name>
</gene>
<dbReference type="InterPro" id="IPR002048">
    <property type="entry name" value="EF_hand_dom"/>
</dbReference>
<dbReference type="GO" id="GO:0005758">
    <property type="term" value="C:mitochondrial intermembrane space"/>
    <property type="evidence" value="ECO:0007669"/>
    <property type="project" value="UniProtKB-SubCell"/>
</dbReference>
<dbReference type="GO" id="GO:0051560">
    <property type="term" value="P:mitochondrial calcium ion homeostasis"/>
    <property type="evidence" value="ECO:0007669"/>
    <property type="project" value="TreeGrafter"/>
</dbReference>
<evidence type="ECO:0000256" key="7">
    <source>
        <dbReference type="ARBA" id="ARBA00022792"/>
    </source>
</evidence>
<keyword evidence="11" id="KW-0496">Mitochondrion</keyword>
<keyword evidence="10" id="KW-0406">Ion transport</keyword>
<dbReference type="InterPro" id="IPR018247">
    <property type="entry name" value="EF_Hand_1_Ca_BS"/>
</dbReference>
<dbReference type="PROSITE" id="PS00018">
    <property type="entry name" value="EF_HAND_1"/>
    <property type="match status" value="2"/>
</dbReference>
<dbReference type="EMBL" id="CASHTH010002682">
    <property type="protein sequence ID" value="CAI8033647.1"/>
    <property type="molecule type" value="Genomic_DNA"/>
</dbReference>
<evidence type="ECO:0000256" key="9">
    <source>
        <dbReference type="ARBA" id="ARBA00022946"/>
    </source>
</evidence>
<evidence type="ECO:0000256" key="12">
    <source>
        <dbReference type="ARBA" id="ARBA00023136"/>
    </source>
</evidence>
<dbReference type="PANTHER" id="PTHR12294:SF1">
    <property type="entry name" value="CALCIUM UPTAKE PROTEIN 1, MITOCHONDRIAL"/>
    <property type="match status" value="1"/>
</dbReference>
<dbReference type="GO" id="GO:1990246">
    <property type="term" value="C:uniplex complex"/>
    <property type="evidence" value="ECO:0007669"/>
    <property type="project" value="TreeGrafter"/>
</dbReference>
<dbReference type="InterPro" id="IPR039800">
    <property type="entry name" value="MICU1/2/3"/>
</dbReference>
<evidence type="ECO:0000256" key="10">
    <source>
        <dbReference type="ARBA" id="ARBA00023065"/>
    </source>
</evidence>
<comment type="caution">
    <text evidence="15">The sequence shown here is derived from an EMBL/GenBank/DDBJ whole genome shotgun (WGS) entry which is preliminary data.</text>
</comment>
<evidence type="ECO:0000313" key="15">
    <source>
        <dbReference type="EMBL" id="CAI8033647.1"/>
    </source>
</evidence>
<dbReference type="Proteomes" id="UP001174909">
    <property type="component" value="Unassembled WGS sequence"/>
</dbReference>
<comment type="similarity">
    <text evidence="13">Belongs to the MICU1 family. MICU1 subfamily.</text>
</comment>
<evidence type="ECO:0000313" key="16">
    <source>
        <dbReference type="Proteomes" id="UP001174909"/>
    </source>
</evidence>
<evidence type="ECO:0000256" key="13">
    <source>
        <dbReference type="ARBA" id="ARBA00038333"/>
    </source>
</evidence>
<evidence type="ECO:0000256" key="2">
    <source>
        <dbReference type="ARBA" id="ARBA00004569"/>
    </source>
</evidence>
<keyword evidence="9" id="KW-0809">Transit peptide</keyword>
<dbReference type="InterPro" id="IPR011992">
    <property type="entry name" value="EF-hand-dom_pair"/>
</dbReference>
<protein>
    <submittedName>
        <fullName evidence="15">Calcium uptake protein 1, mitochondrial</fullName>
    </submittedName>
</protein>
<keyword evidence="16" id="KW-1185">Reference proteome</keyword>
<evidence type="ECO:0000259" key="14">
    <source>
        <dbReference type="PROSITE" id="PS50222"/>
    </source>
</evidence>
<keyword evidence="7" id="KW-0999">Mitochondrion inner membrane</keyword>
<keyword evidence="3" id="KW-0813">Transport</keyword>
<dbReference type="CDD" id="cd15900">
    <property type="entry name" value="EFh_MICU"/>
    <property type="match status" value="1"/>
</dbReference>
<feature type="domain" description="EF-hand" evidence="14">
    <location>
        <begin position="1"/>
        <end position="34"/>
    </location>
</feature>
<organism evidence="15 16">
    <name type="scientific">Geodia barretti</name>
    <name type="common">Barrett's horny sponge</name>
    <dbReference type="NCBI Taxonomy" id="519541"/>
    <lineage>
        <taxon>Eukaryota</taxon>
        <taxon>Metazoa</taxon>
        <taxon>Porifera</taxon>
        <taxon>Demospongiae</taxon>
        <taxon>Heteroscleromorpha</taxon>
        <taxon>Tetractinellida</taxon>
        <taxon>Astrophorina</taxon>
        <taxon>Geodiidae</taxon>
        <taxon>Geodia</taxon>
    </lineage>
</organism>
<comment type="subcellular location">
    <subcellularLocation>
        <location evidence="1">Mitochondrion inner membrane</location>
    </subcellularLocation>
    <subcellularLocation>
        <location evidence="2">Mitochondrion intermembrane space</location>
    </subcellularLocation>
</comment>
<dbReference type="GO" id="GO:0036444">
    <property type="term" value="P:calcium import into the mitochondrion"/>
    <property type="evidence" value="ECO:0007669"/>
    <property type="project" value="TreeGrafter"/>
</dbReference>
<dbReference type="SMART" id="SM00054">
    <property type="entry name" value="EFh"/>
    <property type="match status" value="2"/>
</dbReference>
<dbReference type="Gene3D" id="1.10.238.10">
    <property type="entry name" value="EF-hand"/>
    <property type="match status" value="2"/>
</dbReference>
<dbReference type="PROSITE" id="PS50222">
    <property type="entry name" value="EF_HAND_2"/>
    <property type="match status" value="2"/>
</dbReference>
<keyword evidence="4" id="KW-0109">Calcium transport</keyword>
<dbReference type="AlphaFoldDB" id="A0AA35SQZ7"/>
<keyword evidence="5" id="KW-0479">Metal-binding</keyword>
<sequence>MRHFEIAFKMFDLNGDGEVDFKEFDKVRDVILSSTSVGARHRDRLVTGNVAGGVGDALVEHFFGADKKGKLTVDMFRSFHRLLRTELLWLEFNRFDPEDSRISERDFAKMVLSYADMNDQQRKKYMKRVKREYGDRKEGISFEDVQAFTELVENISDVEMALSMYMAAGASITPGDLKQVAQAVAGIDLQDSLVTMIFTLFDENMDGSLSHREFIRAMKSRTTRGLEKLTCSLPLQSKNTGFAKLINSCYGCTVKVIQDQLGLKP</sequence>
<evidence type="ECO:0000256" key="11">
    <source>
        <dbReference type="ARBA" id="ARBA00023128"/>
    </source>
</evidence>
<feature type="domain" description="EF-hand" evidence="14">
    <location>
        <begin position="189"/>
        <end position="224"/>
    </location>
</feature>
<evidence type="ECO:0000256" key="4">
    <source>
        <dbReference type="ARBA" id="ARBA00022568"/>
    </source>
</evidence>